<dbReference type="AlphaFoldDB" id="A0A9P5YEA3"/>
<accession>A0A9P5YEA3</accession>
<name>A0A9P5YEA3_9AGAR</name>
<dbReference type="InterPro" id="IPR011044">
    <property type="entry name" value="Quino_amine_DH_bsu"/>
</dbReference>
<dbReference type="PANTHER" id="PTHR13260">
    <property type="entry name" value="ANAPHASE PROMOTING COMPLEX SUBUNIT 4 APC4"/>
    <property type="match status" value="1"/>
</dbReference>
<dbReference type="GO" id="GO:0070979">
    <property type="term" value="P:protein K11-linked ubiquitination"/>
    <property type="evidence" value="ECO:0007669"/>
    <property type="project" value="TreeGrafter"/>
</dbReference>
<dbReference type="InterPro" id="IPR024977">
    <property type="entry name" value="Apc4-like_WD40_dom"/>
</dbReference>
<evidence type="ECO:0000256" key="1">
    <source>
        <dbReference type="ARBA" id="ARBA00016067"/>
    </source>
</evidence>
<dbReference type="GO" id="GO:0034399">
    <property type="term" value="C:nuclear periphery"/>
    <property type="evidence" value="ECO:0007669"/>
    <property type="project" value="TreeGrafter"/>
</dbReference>
<dbReference type="Proteomes" id="UP000807353">
    <property type="component" value="Unassembled WGS sequence"/>
</dbReference>
<reference evidence="8" key="1">
    <citation type="submission" date="2020-11" db="EMBL/GenBank/DDBJ databases">
        <authorList>
            <consortium name="DOE Joint Genome Institute"/>
            <person name="Ahrendt S."/>
            <person name="Riley R."/>
            <person name="Andreopoulos W."/>
            <person name="Labutti K."/>
            <person name="Pangilinan J."/>
            <person name="Ruiz-Duenas F.J."/>
            <person name="Barrasa J.M."/>
            <person name="Sanchez-Garcia M."/>
            <person name="Camarero S."/>
            <person name="Miyauchi S."/>
            <person name="Serrano A."/>
            <person name="Linde D."/>
            <person name="Babiker R."/>
            <person name="Drula E."/>
            <person name="Ayuso-Fernandez I."/>
            <person name="Pacheco R."/>
            <person name="Padilla G."/>
            <person name="Ferreira P."/>
            <person name="Barriuso J."/>
            <person name="Kellner H."/>
            <person name="Castanera R."/>
            <person name="Alfaro M."/>
            <person name="Ramirez L."/>
            <person name="Pisabarro A.G."/>
            <person name="Kuo A."/>
            <person name="Tritt A."/>
            <person name="Lipzen A."/>
            <person name="He G."/>
            <person name="Yan M."/>
            <person name="Ng V."/>
            <person name="Cullen D."/>
            <person name="Martin F."/>
            <person name="Rosso M.-N."/>
            <person name="Henrissat B."/>
            <person name="Hibbett D."/>
            <person name="Martinez A.T."/>
            <person name="Grigoriev I.V."/>
        </authorList>
    </citation>
    <scope>NUCLEOTIDE SEQUENCE</scope>
    <source>
        <strain evidence="8">CBS 247.69</strain>
    </source>
</reference>
<proteinExistence type="predicted"/>
<evidence type="ECO:0000259" key="6">
    <source>
        <dbReference type="Pfam" id="PF12894"/>
    </source>
</evidence>
<evidence type="ECO:0000313" key="9">
    <source>
        <dbReference type="Proteomes" id="UP000807353"/>
    </source>
</evidence>
<dbReference type="GO" id="GO:0005680">
    <property type="term" value="C:anaphase-promoting complex"/>
    <property type="evidence" value="ECO:0007669"/>
    <property type="project" value="InterPro"/>
</dbReference>
<dbReference type="EMBL" id="MU150242">
    <property type="protein sequence ID" value="KAF9466261.1"/>
    <property type="molecule type" value="Genomic_DNA"/>
</dbReference>
<evidence type="ECO:0000256" key="3">
    <source>
        <dbReference type="ARBA" id="ARBA00022776"/>
    </source>
</evidence>
<keyword evidence="4" id="KW-0833">Ubl conjugation pathway</keyword>
<feature type="domain" description="Anaphase-promoting complex subunit 4 long" evidence="7">
    <location>
        <begin position="303"/>
        <end position="502"/>
    </location>
</feature>
<dbReference type="Gene3D" id="2.130.10.10">
    <property type="entry name" value="YVTN repeat-like/Quinoprotein amine dehydrogenase"/>
    <property type="match status" value="1"/>
</dbReference>
<keyword evidence="9" id="KW-1185">Reference proteome</keyword>
<dbReference type="SUPFAM" id="SSF50969">
    <property type="entry name" value="YVTN repeat-like/Quinoprotein amine dehydrogenase"/>
    <property type="match status" value="1"/>
</dbReference>
<evidence type="ECO:0000256" key="4">
    <source>
        <dbReference type="ARBA" id="ARBA00022786"/>
    </source>
</evidence>
<evidence type="ECO:0000256" key="5">
    <source>
        <dbReference type="ARBA" id="ARBA00023306"/>
    </source>
</evidence>
<dbReference type="PANTHER" id="PTHR13260:SF0">
    <property type="entry name" value="ANAPHASE-PROMOTING COMPLEX SUBUNIT 4"/>
    <property type="match status" value="1"/>
</dbReference>
<dbReference type="GO" id="GO:0051301">
    <property type="term" value="P:cell division"/>
    <property type="evidence" value="ECO:0007669"/>
    <property type="project" value="UniProtKB-KW"/>
</dbReference>
<protein>
    <recommendedName>
        <fullName evidence="1">Anaphase-promoting complex subunit 4</fullName>
    </recommendedName>
</protein>
<feature type="domain" description="Anaphase-promoting complex subunit 4-like WD40" evidence="6">
    <location>
        <begin position="28"/>
        <end position="108"/>
    </location>
</feature>
<dbReference type="OrthoDB" id="10259843at2759"/>
<dbReference type="Pfam" id="PF12896">
    <property type="entry name" value="ANAPC4"/>
    <property type="match status" value="1"/>
</dbReference>
<dbReference type="InterPro" id="IPR024789">
    <property type="entry name" value="APC4"/>
</dbReference>
<dbReference type="InterPro" id="IPR015943">
    <property type="entry name" value="WD40/YVTN_repeat-like_dom_sf"/>
</dbReference>
<comment type="caution">
    <text evidence="8">The sequence shown here is derived from an EMBL/GenBank/DDBJ whole genome shotgun (WGS) entry which is preliminary data.</text>
</comment>
<evidence type="ECO:0000256" key="2">
    <source>
        <dbReference type="ARBA" id="ARBA00022618"/>
    </source>
</evidence>
<keyword evidence="5" id="KW-0131">Cell cycle</keyword>
<dbReference type="GO" id="GO:0031145">
    <property type="term" value="P:anaphase-promoting complex-dependent catabolic process"/>
    <property type="evidence" value="ECO:0007669"/>
    <property type="project" value="InterPro"/>
</dbReference>
<sequence length="833" mass="92206">MEESANAFAPLAVLQIPSPSRLLASACCPDKDLVVLISRLGGEDRLSLWNYNHGSKVWEVDAGHTNGTSIAEIVDLAWSPDGQSVAIVHDPPQVTLHSLQDGHKLDTLFIATPPSFRFTGVWWFKEEKAKNTSSIPDIFKRAGTITGTAHSILKILPLLDSLQEDSQKITATDLFAFQGSQTRAIVKSDSPDVIKGWPMLPSNVLAASISPPPHRVPAAPAGTGSEADVEDLNANSILAISDDIGRIHCFLDGSFPLGDVHIGSDIFTVSMFKHPRRPLFFTHPSIVADGGKTTSLRPSMIDFRLLGTRHPRDLAKLSSTTRELVSYILRAVKEMQMSWFGTESSTGAREFGPKWHGALKTKQIKDFGQKDADPVLDLTALLVTGRASDALADLLGSDEQISERGIQKWETTVGEGLIKLRDFSEKRLAPAFQRLYLVMEELQGWAQLPEYSLFEISLEHINKILEDLERAIVISTWLATIARRDLLRFREFISWLRFETSSANTSDNATNHRYDILEVNNYLESGLLGITIDKFFKGPKPLFSKRDLGVPGSDSDSPVSLPKAIQNARSFLNDPSSKGFRFPPPQLPISSLDRNIDILTQELAPQCRRIFDRAANAASRSASISIRKGRNVTPTLPSSNLCIRERTIISSEGDQLTQSLLVTLPPEHQLSLFVFSLQFDNEASETLIKISVALLERAFSTGGEFELAANDFFDDESIVIAYRLRGDNQPTYLATFDYSGLEYITLPLNSRFSVREELVHSVLEQWSQGNLPSSPITIKRHRSLKRFPSDTLSFALNGRAGRRVACILDSKGTTVESFDMEEGEDAEEDSEAT</sequence>
<keyword evidence="3" id="KW-0498">Mitosis</keyword>
<dbReference type="Pfam" id="PF12894">
    <property type="entry name" value="ANAPC4_WD40"/>
    <property type="match status" value="1"/>
</dbReference>
<organism evidence="8 9">
    <name type="scientific">Collybia nuda</name>
    <dbReference type="NCBI Taxonomy" id="64659"/>
    <lineage>
        <taxon>Eukaryota</taxon>
        <taxon>Fungi</taxon>
        <taxon>Dikarya</taxon>
        <taxon>Basidiomycota</taxon>
        <taxon>Agaricomycotina</taxon>
        <taxon>Agaricomycetes</taxon>
        <taxon>Agaricomycetidae</taxon>
        <taxon>Agaricales</taxon>
        <taxon>Tricholomatineae</taxon>
        <taxon>Clitocybaceae</taxon>
        <taxon>Collybia</taxon>
    </lineage>
</organism>
<evidence type="ECO:0000313" key="8">
    <source>
        <dbReference type="EMBL" id="KAF9466261.1"/>
    </source>
</evidence>
<dbReference type="InterPro" id="IPR024790">
    <property type="entry name" value="APC4_long_dom"/>
</dbReference>
<evidence type="ECO:0000259" key="7">
    <source>
        <dbReference type="Pfam" id="PF12896"/>
    </source>
</evidence>
<gene>
    <name evidence="8" type="ORF">BDZ94DRAFT_1212926</name>
</gene>
<keyword evidence="2" id="KW-0132">Cell division</keyword>